<dbReference type="PROSITE" id="PS50043">
    <property type="entry name" value="HTH_LUXR_2"/>
    <property type="match status" value="1"/>
</dbReference>
<keyword evidence="1" id="KW-0805">Transcription regulation</keyword>
<dbReference type="SUPFAM" id="SSF46894">
    <property type="entry name" value="C-terminal effector domain of the bipartite response regulators"/>
    <property type="match status" value="1"/>
</dbReference>
<dbReference type="EMBL" id="FOIB01000006">
    <property type="protein sequence ID" value="SEU23249.1"/>
    <property type="molecule type" value="Genomic_DNA"/>
</dbReference>
<organism evidence="5 8">
    <name type="scientific">Myxococcus fulvus</name>
    <dbReference type="NCBI Taxonomy" id="33"/>
    <lineage>
        <taxon>Bacteria</taxon>
        <taxon>Pseudomonadati</taxon>
        <taxon>Myxococcota</taxon>
        <taxon>Myxococcia</taxon>
        <taxon>Myxococcales</taxon>
        <taxon>Cystobacterineae</taxon>
        <taxon>Myxococcaceae</taxon>
        <taxon>Myxococcus</taxon>
    </lineage>
</organism>
<evidence type="ECO:0000313" key="8">
    <source>
        <dbReference type="Proteomes" id="UP000321514"/>
    </source>
</evidence>
<dbReference type="Gene3D" id="1.10.10.10">
    <property type="entry name" value="Winged helix-like DNA-binding domain superfamily/Winged helix DNA-binding domain"/>
    <property type="match status" value="1"/>
</dbReference>
<evidence type="ECO:0000256" key="1">
    <source>
        <dbReference type="ARBA" id="ARBA00023015"/>
    </source>
</evidence>
<evidence type="ECO:0000313" key="6">
    <source>
        <dbReference type="EMBL" id="SEU23249.1"/>
    </source>
</evidence>
<dbReference type="EMBL" id="BJXR01000027">
    <property type="protein sequence ID" value="GEN08069.1"/>
    <property type="molecule type" value="Genomic_DNA"/>
</dbReference>
<keyword evidence="7" id="KW-1185">Reference proteome</keyword>
<dbReference type="InterPro" id="IPR000792">
    <property type="entry name" value="Tscrpt_reg_LuxR_C"/>
</dbReference>
<sequence>MARGEASGPPSRRADEAQALFERVDALARTLGFDFCGYLLRMPWPVSHPTVATFDSYPPGWMAHYREHDYLRIDPVVRLGASSTELVVWSDALFAQTPKLLEDARAFGLASAVAQSCWAAHGVFGLLTFARASPEPLSDAALEALRQPMLVTAHQLHARMMGLLVPRLAPDVDTALTPREREVLLWTGEGKTSADISTILDISERTVNFHIGNALLKLNATNKVQAVVKALTLGLMDAG</sequence>
<dbReference type="PRINTS" id="PR00038">
    <property type="entry name" value="HTHLUXR"/>
</dbReference>
<gene>
    <name evidence="5" type="primary">cepR</name>
    <name evidence="5" type="ORF">MFU01_31060</name>
    <name evidence="6" type="ORF">SAMN05443572_106509</name>
</gene>
<proteinExistence type="predicted"/>
<dbReference type="GO" id="GO:0003677">
    <property type="term" value="F:DNA binding"/>
    <property type="evidence" value="ECO:0007669"/>
    <property type="project" value="UniProtKB-KW"/>
</dbReference>
<dbReference type="Proteomes" id="UP000321514">
    <property type="component" value="Unassembled WGS sequence"/>
</dbReference>
<dbReference type="AlphaFoldDB" id="A0A511T1N4"/>
<evidence type="ECO:0000259" key="4">
    <source>
        <dbReference type="PROSITE" id="PS50043"/>
    </source>
</evidence>
<dbReference type="Gene3D" id="3.30.450.80">
    <property type="entry name" value="Transcription factor LuxR-like, autoinducer-binding domain"/>
    <property type="match status" value="1"/>
</dbReference>
<dbReference type="Pfam" id="PF00196">
    <property type="entry name" value="GerE"/>
    <property type="match status" value="1"/>
</dbReference>
<evidence type="ECO:0000313" key="5">
    <source>
        <dbReference type="EMBL" id="GEN08069.1"/>
    </source>
</evidence>
<dbReference type="PANTHER" id="PTHR44688:SF25">
    <property type="entry name" value="HTH LUXR-TYPE DOMAIN-CONTAINING PROTEIN"/>
    <property type="match status" value="1"/>
</dbReference>
<protein>
    <submittedName>
        <fullName evidence="5 6">LuxR family transcriptional regulator</fullName>
    </submittedName>
</protein>
<keyword evidence="2" id="KW-0238">DNA-binding</keyword>
<accession>A0A511T1N4</accession>
<name>A0A511T1N4_MYXFU</name>
<dbReference type="Proteomes" id="UP000183760">
    <property type="component" value="Unassembled WGS sequence"/>
</dbReference>
<evidence type="ECO:0000256" key="3">
    <source>
        <dbReference type="ARBA" id="ARBA00023163"/>
    </source>
</evidence>
<reference evidence="6 7" key="1">
    <citation type="submission" date="2016-10" db="EMBL/GenBank/DDBJ databases">
        <authorList>
            <person name="Varghese N."/>
            <person name="Submissions S."/>
        </authorList>
    </citation>
    <scope>NUCLEOTIDE SEQUENCE [LARGE SCALE GENOMIC DNA]</scope>
    <source>
        <strain evidence="6 7">DSM 16525</strain>
    </source>
</reference>
<dbReference type="GO" id="GO:0006355">
    <property type="term" value="P:regulation of DNA-templated transcription"/>
    <property type="evidence" value="ECO:0007669"/>
    <property type="project" value="InterPro"/>
</dbReference>
<evidence type="ECO:0000313" key="7">
    <source>
        <dbReference type="Proteomes" id="UP000183760"/>
    </source>
</evidence>
<comment type="caution">
    <text evidence="5">The sequence shown here is derived from an EMBL/GenBank/DDBJ whole genome shotgun (WGS) entry which is preliminary data.</text>
</comment>
<dbReference type="Pfam" id="PF03472">
    <property type="entry name" value="Autoind_bind"/>
    <property type="match status" value="1"/>
</dbReference>
<dbReference type="RefSeq" id="WP_074956512.1">
    <property type="nucleotide sequence ID" value="NZ_BJXR01000027.1"/>
</dbReference>
<dbReference type="PANTHER" id="PTHR44688">
    <property type="entry name" value="DNA-BINDING TRANSCRIPTIONAL ACTIVATOR DEVR_DOSR"/>
    <property type="match status" value="1"/>
</dbReference>
<dbReference type="OrthoDB" id="9774661at2"/>
<dbReference type="PROSITE" id="PS00622">
    <property type="entry name" value="HTH_LUXR_1"/>
    <property type="match status" value="1"/>
</dbReference>
<dbReference type="InterPro" id="IPR036693">
    <property type="entry name" value="TF_LuxR_autoind-bd_dom_sf"/>
</dbReference>
<dbReference type="InterPro" id="IPR036388">
    <property type="entry name" value="WH-like_DNA-bd_sf"/>
</dbReference>
<dbReference type="InterPro" id="IPR005143">
    <property type="entry name" value="TF_LuxR_autoind-bd_dom"/>
</dbReference>
<reference evidence="5 8" key="2">
    <citation type="submission" date="2019-07" db="EMBL/GenBank/DDBJ databases">
        <title>Whole genome shotgun sequence of Myxococcus fulvus NBRC 100333.</title>
        <authorList>
            <person name="Hosoyama A."/>
            <person name="Uohara A."/>
            <person name="Ohji S."/>
            <person name="Ichikawa N."/>
        </authorList>
    </citation>
    <scope>NUCLEOTIDE SEQUENCE [LARGE SCALE GENOMIC DNA]</scope>
    <source>
        <strain evidence="5 8">NBRC 100333</strain>
    </source>
</reference>
<dbReference type="STRING" id="1334629.MFUL124B02_28830"/>
<dbReference type="InterPro" id="IPR016032">
    <property type="entry name" value="Sig_transdc_resp-reg_C-effctor"/>
</dbReference>
<dbReference type="SUPFAM" id="SSF75516">
    <property type="entry name" value="Pheromone-binding domain of LuxR-like quorum-sensing transcription factors"/>
    <property type="match status" value="1"/>
</dbReference>
<dbReference type="CDD" id="cd06170">
    <property type="entry name" value="LuxR_C_like"/>
    <property type="match status" value="1"/>
</dbReference>
<keyword evidence="3" id="KW-0804">Transcription</keyword>
<feature type="domain" description="HTH luxR-type" evidence="4">
    <location>
        <begin position="169"/>
        <end position="234"/>
    </location>
</feature>
<evidence type="ECO:0000256" key="2">
    <source>
        <dbReference type="ARBA" id="ARBA00023125"/>
    </source>
</evidence>
<dbReference type="SMART" id="SM00421">
    <property type="entry name" value="HTH_LUXR"/>
    <property type="match status" value="1"/>
</dbReference>